<sequence length="64" mass="7218">MRKIATSIVAWFASVIEPPGRRAVKPSWSDQIMFFFFSRRLGCVGSLLISASLTVLLLYLLGWL</sequence>
<comment type="caution">
    <text evidence="2">The sequence shown here is derived from an EMBL/GenBank/DDBJ whole genome shotgun (WGS) entry which is preliminary data.</text>
</comment>
<name>A0A7Y9FKT6_9SPHN</name>
<evidence type="ECO:0000313" key="2">
    <source>
        <dbReference type="EMBL" id="NYD89100.1"/>
    </source>
</evidence>
<dbReference type="Proteomes" id="UP000517753">
    <property type="component" value="Unassembled WGS sequence"/>
</dbReference>
<gene>
    <name evidence="2" type="ORF">HD841_000869</name>
</gene>
<keyword evidence="1" id="KW-1133">Transmembrane helix</keyword>
<reference evidence="2 3" key="1">
    <citation type="submission" date="2020-08" db="EMBL/GenBank/DDBJ databases">
        <title>The Agave Microbiome: Exploring the role of microbial communities in plant adaptations to desert environments.</title>
        <authorList>
            <person name="Partida-Martinez L.P."/>
        </authorList>
    </citation>
    <scope>NUCLEOTIDE SEQUENCE [LARGE SCALE GENOMIC DNA]</scope>
    <source>
        <strain evidence="2 3">AS2.3</strain>
    </source>
</reference>
<dbReference type="RefSeq" id="WP_179506858.1">
    <property type="nucleotide sequence ID" value="NZ_JACCBY010000001.1"/>
</dbReference>
<keyword evidence="1" id="KW-0472">Membrane</keyword>
<keyword evidence="3" id="KW-1185">Reference proteome</keyword>
<proteinExistence type="predicted"/>
<organism evidence="2 3">
    <name type="scientific">Sphingomonas melonis</name>
    <dbReference type="NCBI Taxonomy" id="152682"/>
    <lineage>
        <taxon>Bacteria</taxon>
        <taxon>Pseudomonadati</taxon>
        <taxon>Pseudomonadota</taxon>
        <taxon>Alphaproteobacteria</taxon>
        <taxon>Sphingomonadales</taxon>
        <taxon>Sphingomonadaceae</taxon>
        <taxon>Sphingomonas</taxon>
    </lineage>
</organism>
<feature type="transmembrane region" description="Helical" evidence="1">
    <location>
        <begin position="39"/>
        <end position="61"/>
    </location>
</feature>
<evidence type="ECO:0000256" key="1">
    <source>
        <dbReference type="SAM" id="Phobius"/>
    </source>
</evidence>
<dbReference type="EMBL" id="JACCBY010000001">
    <property type="protein sequence ID" value="NYD89100.1"/>
    <property type="molecule type" value="Genomic_DNA"/>
</dbReference>
<dbReference type="AlphaFoldDB" id="A0A7Y9FKT6"/>
<evidence type="ECO:0000313" key="3">
    <source>
        <dbReference type="Proteomes" id="UP000517753"/>
    </source>
</evidence>
<keyword evidence="1" id="KW-0812">Transmembrane</keyword>
<accession>A0A7Y9FKT6</accession>
<protein>
    <submittedName>
        <fullName evidence="2">Uncharacterized protein</fullName>
    </submittedName>
</protein>